<name>A0ABN2DSR4_9ACTN</name>
<dbReference type="Proteomes" id="UP001501705">
    <property type="component" value="Unassembled WGS sequence"/>
</dbReference>
<dbReference type="EMBL" id="BAAAPH010000015">
    <property type="protein sequence ID" value="GAA1585477.1"/>
    <property type="molecule type" value="Genomic_DNA"/>
</dbReference>
<evidence type="ECO:0000259" key="1">
    <source>
        <dbReference type="Pfam" id="PF20254"/>
    </source>
</evidence>
<protein>
    <recommendedName>
        <fullName evidence="1">N,N-dimethylformamidase beta subunit-like C-terminal domain-containing protein</fullName>
    </recommendedName>
</protein>
<comment type="caution">
    <text evidence="2">The sequence shown here is derived from an EMBL/GenBank/DDBJ whole genome shotgun (WGS) entry which is preliminary data.</text>
</comment>
<organism evidence="2 3">
    <name type="scientific">Kribbella hippodromi</name>
    <dbReference type="NCBI Taxonomy" id="434347"/>
    <lineage>
        <taxon>Bacteria</taxon>
        <taxon>Bacillati</taxon>
        <taxon>Actinomycetota</taxon>
        <taxon>Actinomycetes</taxon>
        <taxon>Propionibacteriales</taxon>
        <taxon>Kribbellaceae</taxon>
        <taxon>Kribbella</taxon>
    </lineage>
</organism>
<sequence>MGGVRARSGHVQVPTVAVWASLVTDWPQGLPERDFSSYSASGGRLQSGLGGTMVRKLLVAALTLSVVAATIGFVNQPADAATAAVSITATRAANGTTTLTYRATVLKAGTIREITMAIPSGSTGRVTSVNGTISAVSRTVMRWRPARTTKVAVGARLAIPLYGLRLPAGGPWTLGFKALGTTGATLTSGAGVLQPLRTYTASVAIRATNPIPAQTTNLTYQSTITRAGALAAVRMQLPTGSTGRVTTVNGTLTTSGGYATWRPKAPINVALGARLAIPVNNLLLSRYGGNMTLSVSATTSTGVVLSSGSGAAAFIAPPAPMPPVADSGFGGIPTGCPDHWPSTVAENANAGTAGWVIPASMNGNLAAYLTAVSASCGDTVDLKVSPGGTGNVGDPGSPVTVTAYRMGYYAGLGARAIWQKANVPTTIQPPPTTGGTSASGNPLRMTTAVNWTKTLSIPIDKNWVPGTYLIKVSDGTSATYAPLTVRDDTGTKHALLIQQATATWEAYNSYGGVSFYSSLSGGSGRLSYDRPYGDGQGSGQYLSLEQGLVFWAESKGLDVTYWTDNDLDQFGGELPSRAGTIFLPGHDEYYSLGMRAALSQAISKGVNVANLGANTAYRRITFTDSTRRTWDIDRYTDGYNSTTWRYLGDAYASQPLLGADYTCAVLGNDLPTGSGWMFAGVQVSSIPGFVAGEIDYVWPGLYKQPGLTTIASGTGICHTNGRAAPMQATTYTAPSGARVMNGSTFAYGCFLVQRCPSNWNNSTPNADAQKAVATIVANITQWVSRGAITVPSDTSAAAIRVAVPKHPLQTNTQP</sequence>
<gene>
    <name evidence="2" type="ORF">GCM10009804_47150</name>
</gene>
<dbReference type="Pfam" id="PF20254">
    <property type="entry name" value="DMFA2_C"/>
    <property type="match status" value="1"/>
</dbReference>
<accession>A0ABN2DSR4</accession>
<feature type="domain" description="N,N-dimethylformamidase beta subunit-like C-terminal" evidence="1">
    <location>
        <begin position="400"/>
        <end position="754"/>
    </location>
</feature>
<reference evidence="2 3" key="1">
    <citation type="journal article" date="2019" name="Int. J. Syst. Evol. Microbiol.">
        <title>The Global Catalogue of Microorganisms (GCM) 10K type strain sequencing project: providing services to taxonomists for standard genome sequencing and annotation.</title>
        <authorList>
            <consortium name="The Broad Institute Genomics Platform"/>
            <consortium name="The Broad Institute Genome Sequencing Center for Infectious Disease"/>
            <person name="Wu L."/>
            <person name="Ma J."/>
        </authorList>
    </citation>
    <scope>NUCLEOTIDE SEQUENCE [LARGE SCALE GENOMIC DNA]</scope>
    <source>
        <strain evidence="2 3">JCM 15572</strain>
    </source>
</reference>
<proteinExistence type="predicted"/>
<keyword evidence="3" id="KW-1185">Reference proteome</keyword>
<evidence type="ECO:0000313" key="3">
    <source>
        <dbReference type="Proteomes" id="UP001501705"/>
    </source>
</evidence>
<dbReference type="InterPro" id="IPR046540">
    <property type="entry name" value="DMFA2_C"/>
</dbReference>
<evidence type="ECO:0000313" key="2">
    <source>
        <dbReference type="EMBL" id="GAA1585477.1"/>
    </source>
</evidence>